<feature type="compositionally biased region" description="Basic and acidic residues" evidence="1">
    <location>
        <begin position="8"/>
        <end position="19"/>
    </location>
</feature>
<name>A0A8S9UMP4_PHYIN</name>
<sequence length="65" mass="7710">MDSLTLSRSHDPEELRTPRIEPTSDGFLRGRVPAWVRTLELRENQTLIHGFLRGYELWSYARIRL</sequence>
<protein>
    <submittedName>
        <fullName evidence="2">Uncharacterized protein</fullName>
    </submittedName>
</protein>
<dbReference type="AlphaFoldDB" id="A0A8S9UMP4"/>
<dbReference type="EMBL" id="JAACNO010001551">
    <property type="protein sequence ID" value="KAF4139638.1"/>
    <property type="molecule type" value="Genomic_DNA"/>
</dbReference>
<evidence type="ECO:0000313" key="2">
    <source>
        <dbReference type="EMBL" id="KAF4139638.1"/>
    </source>
</evidence>
<evidence type="ECO:0000256" key="1">
    <source>
        <dbReference type="SAM" id="MobiDB-lite"/>
    </source>
</evidence>
<proteinExistence type="predicted"/>
<organism evidence="2 3">
    <name type="scientific">Phytophthora infestans</name>
    <name type="common">Potato late blight agent</name>
    <name type="synonym">Botrytis infestans</name>
    <dbReference type="NCBI Taxonomy" id="4787"/>
    <lineage>
        <taxon>Eukaryota</taxon>
        <taxon>Sar</taxon>
        <taxon>Stramenopiles</taxon>
        <taxon>Oomycota</taxon>
        <taxon>Peronosporomycetes</taxon>
        <taxon>Peronosporales</taxon>
        <taxon>Peronosporaceae</taxon>
        <taxon>Phytophthora</taxon>
    </lineage>
</organism>
<feature type="region of interest" description="Disordered" evidence="1">
    <location>
        <begin position="1"/>
        <end position="25"/>
    </location>
</feature>
<accession>A0A8S9UMP4</accession>
<reference evidence="2" key="1">
    <citation type="submission" date="2020-03" db="EMBL/GenBank/DDBJ databases">
        <title>Hybrid Assembly of Korean Phytophthora infestans isolates.</title>
        <authorList>
            <person name="Prokchorchik M."/>
            <person name="Lee Y."/>
            <person name="Seo J."/>
            <person name="Cho J.-H."/>
            <person name="Park Y.-E."/>
            <person name="Jang D.-C."/>
            <person name="Im J.-S."/>
            <person name="Choi J.-G."/>
            <person name="Park H.-J."/>
            <person name="Lee G.-B."/>
            <person name="Lee Y.-G."/>
            <person name="Hong S.-Y."/>
            <person name="Cho K."/>
            <person name="Sohn K.H."/>
        </authorList>
    </citation>
    <scope>NUCLEOTIDE SEQUENCE</scope>
    <source>
        <strain evidence="2">KR_2_A2</strain>
    </source>
</reference>
<evidence type="ECO:0000313" key="3">
    <source>
        <dbReference type="Proteomes" id="UP000704712"/>
    </source>
</evidence>
<dbReference type="Proteomes" id="UP000704712">
    <property type="component" value="Unassembled WGS sequence"/>
</dbReference>
<comment type="caution">
    <text evidence="2">The sequence shown here is derived from an EMBL/GenBank/DDBJ whole genome shotgun (WGS) entry which is preliminary data.</text>
</comment>
<gene>
    <name evidence="2" type="ORF">GN958_ATG11123</name>
</gene>